<keyword evidence="13" id="KW-1185">Reference proteome</keyword>
<evidence type="ECO:0000259" key="10">
    <source>
        <dbReference type="Pfam" id="PF01035"/>
    </source>
</evidence>
<evidence type="ECO:0000256" key="5">
    <source>
        <dbReference type="ARBA" id="ARBA00022679"/>
    </source>
</evidence>
<dbReference type="SUPFAM" id="SSF53155">
    <property type="entry name" value="Methylated DNA-protein cysteine methyltransferase domain"/>
    <property type="match status" value="1"/>
</dbReference>
<dbReference type="EMBL" id="FZNR01000008">
    <property type="protein sequence ID" value="SNS02497.1"/>
    <property type="molecule type" value="Genomic_DNA"/>
</dbReference>
<keyword evidence="4 9" id="KW-0489">Methyltransferase</keyword>
<comment type="function">
    <text evidence="9">Involved in the cellular defense against the biological effects of O6-methylguanine (O6-MeG) and O4-methylthymine (O4-MeT) in DNA. Repairs the methylated nucleobase in DNA by stoichiometrically transferring the methyl group to a cysteine residue in the enzyme. This is a suicide reaction: the enzyme is irreversibly inactivated.</text>
</comment>
<dbReference type="InterPro" id="IPR036217">
    <property type="entry name" value="MethylDNA_cys_MeTrfase_DNAb"/>
</dbReference>
<dbReference type="HAMAP" id="MF_00772">
    <property type="entry name" value="OGT"/>
    <property type="match status" value="1"/>
</dbReference>
<keyword evidence="3 9" id="KW-0963">Cytoplasm</keyword>
<dbReference type="OrthoDB" id="9802228at2"/>
<dbReference type="FunFam" id="1.10.10.10:FF:000214">
    <property type="entry name" value="Methylated-DNA--protein-cysteine methyltransferase"/>
    <property type="match status" value="1"/>
</dbReference>
<dbReference type="GO" id="GO:0006307">
    <property type="term" value="P:DNA alkylation repair"/>
    <property type="evidence" value="ECO:0007669"/>
    <property type="project" value="UniProtKB-UniRule"/>
</dbReference>
<dbReference type="Pfam" id="PF01035">
    <property type="entry name" value="DNA_binding_1"/>
    <property type="match status" value="1"/>
</dbReference>
<proteinExistence type="inferred from homology"/>
<dbReference type="CDD" id="cd06445">
    <property type="entry name" value="ATase"/>
    <property type="match status" value="1"/>
</dbReference>
<name>A0A239B3P5_9ACTN</name>
<dbReference type="InterPro" id="IPR023546">
    <property type="entry name" value="MGMT"/>
</dbReference>
<evidence type="ECO:0000256" key="1">
    <source>
        <dbReference type="ARBA" id="ARBA00001286"/>
    </source>
</evidence>
<protein>
    <recommendedName>
        <fullName evidence="9">Methylated-DNA--protein-cysteine methyltransferase</fullName>
        <ecNumber evidence="9">2.1.1.63</ecNumber>
    </recommendedName>
    <alternativeName>
        <fullName evidence="9">6-O-methylguanine-DNA methyltransferase</fullName>
        <shortName evidence="9">MGMT</shortName>
    </alternativeName>
    <alternativeName>
        <fullName evidence="9">O-6-methylguanine-DNA-alkyltransferase</fullName>
    </alternativeName>
</protein>
<dbReference type="PANTHER" id="PTHR10815">
    <property type="entry name" value="METHYLATED-DNA--PROTEIN-CYSTEINE METHYLTRANSFERASE"/>
    <property type="match status" value="1"/>
</dbReference>
<dbReference type="SUPFAM" id="SSF46767">
    <property type="entry name" value="Methylated DNA-protein cysteine methyltransferase, C-terminal domain"/>
    <property type="match status" value="1"/>
</dbReference>
<dbReference type="EC" id="2.1.1.63" evidence="9"/>
<evidence type="ECO:0000256" key="4">
    <source>
        <dbReference type="ARBA" id="ARBA00022603"/>
    </source>
</evidence>
<dbReference type="Proteomes" id="UP000198415">
    <property type="component" value="Unassembled WGS sequence"/>
</dbReference>
<gene>
    <name evidence="12" type="ORF">SAMN06264365_108314</name>
</gene>
<evidence type="ECO:0000256" key="2">
    <source>
        <dbReference type="ARBA" id="ARBA00008711"/>
    </source>
</evidence>
<dbReference type="NCBIfam" id="TIGR00589">
    <property type="entry name" value="ogt"/>
    <property type="match status" value="1"/>
</dbReference>
<dbReference type="InterPro" id="IPR036631">
    <property type="entry name" value="MGMT_N_sf"/>
</dbReference>
<dbReference type="Gene3D" id="1.10.10.10">
    <property type="entry name" value="Winged helix-like DNA-binding domain superfamily/Winged helix DNA-binding domain"/>
    <property type="match status" value="1"/>
</dbReference>
<dbReference type="Pfam" id="PF02870">
    <property type="entry name" value="Methyltransf_1N"/>
    <property type="match status" value="1"/>
</dbReference>
<dbReference type="AlphaFoldDB" id="A0A239B3P5"/>
<comment type="miscellaneous">
    <text evidence="9">This enzyme catalyzes only one turnover and therefore is not strictly catalytic. According to one definition, an enzyme is a biocatalyst that acts repeatedly and over many reaction cycles.</text>
</comment>
<evidence type="ECO:0000256" key="9">
    <source>
        <dbReference type="HAMAP-Rule" id="MF_00772"/>
    </source>
</evidence>
<keyword evidence="6 9" id="KW-0227">DNA damage</keyword>
<dbReference type="PROSITE" id="PS00374">
    <property type="entry name" value="MGMT"/>
    <property type="match status" value="1"/>
</dbReference>
<dbReference type="Gene3D" id="3.30.160.70">
    <property type="entry name" value="Methylated DNA-protein cysteine methyltransferase domain"/>
    <property type="match status" value="1"/>
</dbReference>
<dbReference type="InterPro" id="IPR036388">
    <property type="entry name" value="WH-like_DNA-bd_sf"/>
</dbReference>
<dbReference type="InterPro" id="IPR001497">
    <property type="entry name" value="MethylDNA_cys_MeTrfase_AS"/>
</dbReference>
<comment type="similarity">
    <text evidence="2 9">Belongs to the MGMT family.</text>
</comment>
<keyword evidence="7 9" id="KW-0234">DNA repair</keyword>
<evidence type="ECO:0000256" key="3">
    <source>
        <dbReference type="ARBA" id="ARBA00022490"/>
    </source>
</evidence>
<feature type="domain" description="Methylguanine DNA methyltransferase ribonuclease-like" evidence="11">
    <location>
        <begin position="4"/>
        <end position="57"/>
    </location>
</feature>
<sequence length="151" mass="15760">MFVVESPIGPLGVIVEGDVVVGVRFGVACAPDASHPATEQLRAYFAGELTDFSVPVEMRGGSEFERAVWGEIAKIPYGEMVTYGAIATALGDPGAARAVGTACNHNPVPVIVPCHRVVGAGGKMVGFGGGLERKRKLLELEARVALTRAWG</sequence>
<feature type="domain" description="Methylated-DNA-[protein]-cysteine S-methyltransferase DNA binding" evidence="10">
    <location>
        <begin position="63"/>
        <end position="142"/>
    </location>
</feature>
<evidence type="ECO:0000313" key="13">
    <source>
        <dbReference type="Proteomes" id="UP000198415"/>
    </source>
</evidence>
<comment type="catalytic activity">
    <reaction evidence="1 9">
        <text>a 4-O-methyl-thymidine in DNA + L-cysteinyl-[protein] = a thymidine in DNA + S-methyl-L-cysteinyl-[protein]</text>
        <dbReference type="Rhea" id="RHEA:53428"/>
        <dbReference type="Rhea" id="RHEA-COMP:10131"/>
        <dbReference type="Rhea" id="RHEA-COMP:10132"/>
        <dbReference type="Rhea" id="RHEA-COMP:13555"/>
        <dbReference type="Rhea" id="RHEA-COMP:13556"/>
        <dbReference type="ChEBI" id="CHEBI:29950"/>
        <dbReference type="ChEBI" id="CHEBI:82612"/>
        <dbReference type="ChEBI" id="CHEBI:137386"/>
        <dbReference type="ChEBI" id="CHEBI:137387"/>
        <dbReference type="EC" id="2.1.1.63"/>
    </reaction>
</comment>
<dbReference type="InterPro" id="IPR014048">
    <property type="entry name" value="MethylDNA_cys_MeTrfase_DNA-bd"/>
</dbReference>
<dbReference type="GO" id="GO:0005737">
    <property type="term" value="C:cytoplasm"/>
    <property type="evidence" value="ECO:0007669"/>
    <property type="project" value="UniProtKB-SubCell"/>
</dbReference>
<evidence type="ECO:0000256" key="7">
    <source>
        <dbReference type="ARBA" id="ARBA00023204"/>
    </source>
</evidence>
<dbReference type="GO" id="GO:0032259">
    <property type="term" value="P:methylation"/>
    <property type="evidence" value="ECO:0007669"/>
    <property type="project" value="UniProtKB-KW"/>
</dbReference>
<comment type="catalytic activity">
    <reaction evidence="8 9">
        <text>a 6-O-methyl-2'-deoxyguanosine in DNA + L-cysteinyl-[protein] = S-methyl-L-cysteinyl-[protein] + a 2'-deoxyguanosine in DNA</text>
        <dbReference type="Rhea" id="RHEA:24000"/>
        <dbReference type="Rhea" id="RHEA-COMP:10131"/>
        <dbReference type="Rhea" id="RHEA-COMP:10132"/>
        <dbReference type="Rhea" id="RHEA-COMP:11367"/>
        <dbReference type="Rhea" id="RHEA-COMP:11368"/>
        <dbReference type="ChEBI" id="CHEBI:29950"/>
        <dbReference type="ChEBI" id="CHEBI:82612"/>
        <dbReference type="ChEBI" id="CHEBI:85445"/>
        <dbReference type="ChEBI" id="CHEBI:85448"/>
        <dbReference type="EC" id="2.1.1.63"/>
    </reaction>
</comment>
<dbReference type="PANTHER" id="PTHR10815:SF5">
    <property type="entry name" value="METHYLATED-DNA--PROTEIN-CYSTEINE METHYLTRANSFERASE"/>
    <property type="match status" value="1"/>
</dbReference>
<dbReference type="RefSeq" id="WP_089295235.1">
    <property type="nucleotide sequence ID" value="NZ_BOMU01000049.1"/>
</dbReference>
<organism evidence="12 13">
    <name type="scientific">Actinoplanes regularis</name>
    <dbReference type="NCBI Taxonomy" id="52697"/>
    <lineage>
        <taxon>Bacteria</taxon>
        <taxon>Bacillati</taxon>
        <taxon>Actinomycetota</taxon>
        <taxon>Actinomycetes</taxon>
        <taxon>Micromonosporales</taxon>
        <taxon>Micromonosporaceae</taxon>
        <taxon>Actinoplanes</taxon>
    </lineage>
</organism>
<keyword evidence="5 9" id="KW-0808">Transferase</keyword>
<evidence type="ECO:0000313" key="12">
    <source>
        <dbReference type="EMBL" id="SNS02497.1"/>
    </source>
</evidence>
<accession>A0A239B3P5</accession>
<feature type="active site" description="Nucleophile; methyl group acceptor" evidence="9">
    <location>
        <position position="114"/>
    </location>
</feature>
<dbReference type="GO" id="GO:0003908">
    <property type="term" value="F:methylated-DNA-[protein]-cysteine S-methyltransferase activity"/>
    <property type="evidence" value="ECO:0007669"/>
    <property type="project" value="UniProtKB-UniRule"/>
</dbReference>
<evidence type="ECO:0000256" key="6">
    <source>
        <dbReference type="ARBA" id="ARBA00022763"/>
    </source>
</evidence>
<evidence type="ECO:0000256" key="8">
    <source>
        <dbReference type="ARBA" id="ARBA00049348"/>
    </source>
</evidence>
<reference evidence="12 13" key="1">
    <citation type="submission" date="2017-06" db="EMBL/GenBank/DDBJ databases">
        <authorList>
            <person name="Kim H.J."/>
            <person name="Triplett B.A."/>
        </authorList>
    </citation>
    <scope>NUCLEOTIDE SEQUENCE [LARGE SCALE GENOMIC DNA]</scope>
    <source>
        <strain evidence="12 13">DSM 43151</strain>
    </source>
</reference>
<comment type="subcellular location">
    <subcellularLocation>
        <location evidence="9">Cytoplasm</location>
    </subcellularLocation>
</comment>
<dbReference type="InterPro" id="IPR008332">
    <property type="entry name" value="MethylG_MeTrfase_N"/>
</dbReference>
<evidence type="ECO:0000259" key="11">
    <source>
        <dbReference type="Pfam" id="PF02870"/>
    </source>
</evidence>